<evidence type="ECO:0000313" key="2">
    <source>
        <dbReference type="EMBL" id="BCX29493.1"/>
    </source>
</evidence>
<gene>
    <name evidence="2" type="ORF">LTWDN19_00600</name>
</gene>
<keyword evidence="1" id="KW-0472">Membrane</keyword>
<feature type="transmembrane region" description="Helical" evidence="1">
    <location>
        <begin position="22"/>
        <end position="41"/>
    </location>
</feature>
<evidence type="ECO:0000256" key="1">
    <source>
        <dbReference type="SAM" id="Phobius"/>
    </source>
</evidence>
<protein>
    <submittedName>
        <fullName evidence="2">Uncharacterized protein</fullName>
    </submittedName>
</protein>
<dbReference type="Proteomes" id="UP000825100">
    <property type="component" value="Chromosome"/>
</dbReference>
<reference evidence="2 3" key="1">
    <citation type="submission" date="2021-05" db="EMBL/GenBank/DDBJ databases">
        <title>Complete Genome Sequence of Latilactobacillus sp. Strain WDN19, a High D-Aspartate-producing Lactic Acid Bacterium Isolated from a Japanese Pickle.</title>
        <authorList>
            <person name="Kajitani K."/>
            <person name="Takahashi S."/>
        </authorList>
    </citation>
    <scope>NUCLEOTIDE SEQUENCE [LARGE SCALE GENOMIC DNA]</scope>
    <source>
        <strain evidence="2 3">WDN19</strain>
    </source>
</reference>
<organism evidence="2 3">
    <name type="scientific">Latilactobacillus curvatus</name>
    <name type="common">Lactobacillus curvatus</name>
    <dbReference type="NCBI Taxonomy" id="28038"/>
    <lineage>
        <taxon>Bacteria</taxon>
        <taxon>Bacillati</taxon>
        <taxon>Bacillota</taxon>
        <taxon>Bacilli</taxon>
        <taxon>Lactobacillales</taxon>
        <taxon>Lactobacillaceae</taxon>
        <taxon>Latilactobacillus</taxon>
    </lineage>
</organism>
<proteinExistence type="predicted"/>
<keyword evidence="1" id="KW-1133">Transmembrane helix</keyword>
<accession>A0ABN6GFY5</accession>
<evidence type="ECO:0000313" key="3">
    <source>
        <dbReference type="Proteomes" id="UP000825100"/>
    </source>
</evidence>
<keyword evidence="3" id="KW-1185">Reference proteome</keyword>
<dbReference type="EMBL" id="AP024685">
    <property type="protein sequence ID" value="BCX29493.1"/>
    <property type="molecule type" value="Genomic_DNA"/>
</dbReference>
<keyword evidence="1" id="KW-0812">Transmembrane</keyword>
<name>A0ABN6GFY5_LATCU</name>
<sequence>MNKTLYMTCIISVTLGLYIPRFIQFPVTLLIIGSFATYVGFNHKEFFK</sequence>